<proteinExistence type="predicted"/>
<keyword evidence="2" id="KW-0808">Transferase</keyword>
<dbReference type="Proteomes" id="UP000275281">
    <property type="component" value="Unassembled WGS sequence"/>
</dbReference>
<dbReference type="RefSeq" id="WP_124028558.1">
    <property type="nucleotide sequence ID" value="NZ_JBHRSN010000007.1"/>
</dbReference>
<name>A0A3N5XXW3_9ALTE</name>
<feature type="domain" description="N-acetyltransferase" evidence="1">
    <location>
        <begin position="3"/>
        <end position="170"/>
    </location>
</feature>
<accession>A0A3N5XXW3</accession>
<dbReference type="EMBL" id="RPOK01000004">
    <property type="protein sequence ID" value="RPJ65927.1"/>
    <property type="molecule type" value="Genomic_DNA"/>
</dbReference>
<protein>
    <submittedName>
        <fullName evidence="2">N-acetyltransferase</fullName>
    </submittedName>
</protein>
<dbReference type="CDD" id="cd04301">
    <property type="entry name" value="NAT_SF"/>
    <property type="match status" value="1"/>
</dbReference>
<gene>
    <name evidence="2" type="ORF">DRW07_14055</name>
</gene>
<evidence type="ECO:0000259" key="1">
    <source>
        <dbReference type="PROSITE" id="PS51186"/>
    </source>
</evidence>
<dbReference type="InterPro" id="IPR016181">
    <property type="entry name" value="Acyl_CoA_acyltransferase"/>
</dbReference>
<evidence type="ECO:0000313" key="3">
    <source>
        <dbReference type="Proteomes" id="UP000275281"/>
    </source>
</evidence>
<dbReference type="Pfam" id="PF00583">
    <property type="entry name" value="Acetyltransf_1"/>
    <property type="match status" value="1"/>
</dbReference>
<sequence>MSISYHELAPEHFSEILALGNLVHGDNYLDINSINNLYERSWQDNINASWVALNKDGKLVGFRLTNAASQWHPDKWCSPDKWPVDASRVCYFKCNTVDESVRGQGVGSTLLRKSIASAQMQGALAGLAHIWMASPNNSAYGYFSACGGVVIKMHPNKWQHLCFEDNYACPVCDDLCTCTGAEMLLAF</sequence>
<evidence type="ECO:0000313" key="2">
    <source>
        <dbReference type="EMBL" id="RPJ65927.1"/>
    </source>
</evidence>
<dbReference type="OrthoDB" id="6321659at2"/>
<organism evidence="2 3">
    <name type="scientific">Alteromonas sediminis</name>
    <dbReference type="NCBI Taxonomy" id="2259342"/>
    <lineage>
        <taxon>Bacteria</taxon>
        <taxon>Pseudomonadati</taxon>
        <taxon>Pseudomonadota</taxon>
        <taxon>Gammaproteobacteria</taxon>
        <taxon>Alteromonadales</taxon>
        <taxon>Alteromonadaceae</taxon>
        <taxon>Alteromonas/Salinimonas group</taxon>
        <taxon>Alteromonas</taxon>
    </lineage>
</organism>
<dbReference type="InterPro" id="IPR000182">
    <property type="entry name" value="GNAT_dom"/>
</dbReference>
<keyword evidence="3" id="KW-1185">Reference proteome</keyword>
<comment type="caution">
    <text evidence="2">The sequence shown here is derived from an EMBL/GenBank/DDBJ whole genome shotgun (WGS) entry which is preliminary data.</text>
</comment>
<dbReference type="GO" id="GO:0016747">
    <property type="term" value="F:acyltransferase activity, transferring groups other than amino-acyl groups"/>
    <property type="evidence" value="ECO:0007669"/>
    <property type="project" value="InterPro"/>
</dbReference>
<dbReference type="AlphaFoldDB" id="A0A3N5XXW3"/>
<dbReference type="SUPFAM" id="SSF55729">
    <property type="entry name" value="Acyl-CoA N-acyltransferases (Nat)"/>
    <property type="match status" value="1"/>
</dbReference>
<dbReference type="Gene3D" id="3.40.630.30">
    <property type="match status" value="1"/>
</dbReference>
<reference evidence="2 3" key="1">
    <citation type="submission" date="2018-11" db="EMBL/GenBank/DDBJ databases">
        <authorList>
            <person name="Ye M.-Q."/>
            <person name="Du Z.-J."/>
        </authorList>
    </citation>
    <scope>NUCLEOTIDE SEQUENCE [LARGE SCALE GENOMIC DNA]</scope>
    <source>
        <strain evidence="2 3">U0105</strain>
    </source>
</reference>
<dbReference type="PROSITE" id="PS51186">
    <property type="entry name" value="GNAT"/>
    <property type="match status" value="1"/>
</dbReference>